<evidence type="ECO:0000313" key="3">
    <source>
        <dbReference type="Proteomes" id="UP000604341"/>
    </source>
</evidence>
<reference evidence="3" key="1">
    <citation type="journal article" date="2019" name="Int. J. Syst. Evol. Microbiol.">
        <title>The Global Catalogue of Microorganisms (GCM) 10K type strain sequencing project: providing services to taxonomists for standard genome sequencing and annotation.</title>
        <authorList>
            <consortium name="The Broad Institute Genomics Platform"/>
            <consortium name="The Broad Institute Genome Sequencing Center for Infectious Disease"/>
            <person name="Wu L."/>
            <person name="Ma J."/>
        </authorList>
    </citation>
    <scope>NUCLEOTIDE SEQUENCE [LARGE SCALE GENOMIC DNA]</scope>
    <source>
        <strain evidence="3">JCM 19173</strain>
    </source>
</reference>
<accession>A0ABQ2FED5</accession>
<protein>
    <submittedName>
        <fullName evidence="2">Uncharacterized protein</fullName>
    </submittedName>
</protein>
<evidence type="ECO:0000313" key="2">
    <source>
        <dbReference type="EMBL" id="GGK87666.1"/>
    </source>
</evidence>
<dbReference type="RefSeq" id="WP_189067180.1">
    <property type="nucleotide sequence ID" value="NZ_BMPE01000001.1"/>
</dbReference>
<keyword evidence="1" id="KW-0812">Transmembrane</keyword>
<feature type="transmembrane region" description="Helical" evidence="1">
    <location>
        <begin position="122"/>
        <end position="142"/>
    </location>
</feature>
<feature type="transmembrane region" description="Helical" evidence="1">
    <location>
        <begin position="93"/>
        <end position="116"/>
    </location>
</feature>
<comment type="caution">
    <text evidence="2">The sequence shown here is derived from an EMBL/GenBank/DDBJ whole genome shotgun (WGS) entry which is preliminary data.</text>
</comment>
<gene>
    <name evidence="2" type="ORF">GCM10010844_02790</name>
</gene>
<feature type="transmembrane region" description="Helical" evidence="1">
    <location>
        <begin position="51"/>
        <end position="72"/>
    </location>
</feature>
<organism evidence="2 3">
    <name type="scientific">Deinococcus radiotolerans</name>
    <dbReference type="NCBI Taxonomy" id="1309407"/>
    <lineage>
        <taxon>Bacteria</taxon>
        <taxon>Thermotogati</taxon>
        <taxon>Deinococcota</taxon>
        <taxon>Deinococci</taxon>
        <taxon>Deinococcales</taxon>
        <taxon>Deinococcaceae</taxon>
        <taxon>Deinococcus</taxon>
    </lineage>
</organism>
<name>A0ABQ2FED5_9DEIO</name>
<evidence type="ECO:0000256" key="1">
    <source>
        <dbReference type="SAM" id="Phobius"/>
    </source>
</evidence>
<keyword evidence="1" id="KW-0472">Membrane</keyword>
<feature type="transmembrane region" description="Helical" evidence="1">
    <location>
        <begin position="26"/>
        <end position="45"/>
    </location>
</feature>
<proteinExistence type="predicted"/>
<dbReference type="Proteomes" id="UP000604341">
    <property type="component" value="Unassembled WGS sequence"/>
</dbReference>
<sequence length="161" mass="17233">MSGPVPPPPTGAAPSSPLRLTAGRWLGIYPTITALLLLLGPVLLGHYPTPLVALLLTAMLVPLTHYVVFPLVERLTRGWVRFPALHGAAHHRVALLVWAVTYPLITAVLLVVLPVLAGRAPIPLITLAVTLIAVPIQSLVILPRLMPRARPWILGAQRSPA</sequence>
<keyword evidence="3" id="KW-1185">Reference proteome</keyword>
<dbReference type="EMBL" id="BMPE01000001">
    <property type="protein sequence ID" value="GGK87666.1"/>
    <property type="molecule type" value="Genomic_DNA"/>
</dbReference>
<keyword evidence="1" id="KW-1133">Transmembrane helix</keyword>